<gene>
    <name evidence="2" type="ORF">Xsto_03267</name>
</gene>
<evidence type="ECO:0000313" key="2">
    <source>
        <dbReference type="EMBL" id="PHM64159.1"/>
    </source>
</evidence>
<comment type="caution">
    <text evidence="2">The sequence shown here is derived from an EMBL/GenBank/DDBJ whole genome shotgun (WGS) entry which is preliminary data.</text>
</comment>
<feature type="transmembrane region" description="Helical" evidence="1">
    <location>
        <begin position="50"/>
        <end position="73"/>
    </location>
</feature>
<evidence type="ECO:0000313" key="3">
    <source>
        <dbReference type="Proteomes" id="UP000222366"/>
    </source>
</evidence>
<dbReference type="EMBL" id="NJAJ01000035">
    <property type="protein sequence ID" value="PHM64159.1"/>
    <property type="molecule type" value="Genomic_DNA"/>
</dbReference>
<feature type="transmembrane region" description="Helical" evidence="1">
    <location>
        <begin position="12"/>
        <end position="38"/>
    </location>
</feature>
<organism evidence="2 3">
    <name type="scientific">Xenorhabdus stockiae</name>
    <dbReference type="NCBI Taxonomy" id="351614"/>
    <lineage>
        <taxon>Bacteria</taxon>
        <taxon>Pseudomonadati</taxon>
        <taxon>Pseudomonadota</taxon>
        <taxon>Gammaproteobacteria</taxon>
        <taxon>Enterobacterales</taxon>
        <taxon>Morganellaceae</taxon>
        <taxon>Xenorhabdus</taxon>
    </lineage>
</organism>
<proteinExistence type="predicted"/>
<evidence type="ECO:0000256" key="1">
    <source>
        <dbReference type="SAM" id="Phobius"/>
    </source>
</evidence>
<keyword evidence="1" id="KW-1133">Transmembrane helix</keyword>
<feature type="transmembrane region" description="Helical" evidence="1">
    <location>
        <begin position="85"/>
        <end position="103"/>
    </location>
</feature>
<keyword evidence="3" id="KW-1185">Reference proteome</keyword>
<keyword evidence="1" id="KW-0812">Transmembrane</keyword>
<reference evidence="2 3" key="1">
    <citation type="journal article" date="2017" name="Nat. Microbiol.">
        <title>Natural product diversity associated with the nematode symbionts Photorhabdus and Xenorhabdus.</title>
        <authorList>
            <person name="Tobias N.J."/>
            <person name="Wolff H."/>
            <person name="Djahanschiri B."/>
            <person name="Grundmann F."/>
            <person name="Kronenwerth M."/>
            <person name="Shi Y.M."/>
            <person name="Simonyi S."/>
            <person name="Grun P."/>
            <person name="Shapiro-Ilan D."/>
            <person name="Pidot S.J."/>
            <person name="Stinear T.P."/>
            <person name="Ebersberger I."/>
            <person name="Bode H.B."/>
        </authorList>
    </citation>
    <scope>NUCLEOTIDE SEQUENCE [LARGE SCALE GENOMIC DNA]</scope>
    <source>
        <strain evidence="2 3">DSM 17904</strain>
    </source>
</reference>
<name>A0A2D0KL45_9GAMM</name>
<protein>
    <submittedName>
        <fullName evidence="2">Uncharacterized protein</fullName>
    </submittedName>
</protein>
<sequence length="108" mass="12536">MYNSKLFPFNLFPLLCIYSHAILIIGYIAMINYFIVYLQWNEIVSIVLPVIIWIFFRIGITIIIVTLLGILGAVNVWHFSWLESILLFTSPEIGSIIFMLFLFSSERG</sequence>
<keyword evidence="1" id="KW-0472">Membrane</keyword>
<accession>A0A2D0KL45</accession>
<dbReference type="Proteomes" id="UP000222366">
    <property type="component" value="Unassembled WGS sequence"/>
</dbReference>
<dbReference type="AlphaFoldDB" id="A0A2D0KL45"/>